<accession>A0A2A4MK77</accession>
<sequence length="200" mass="22191">MYTLYYSQGACSVATQVVLRELGQAVEIIDVQQHDNFKAINPVGTVPTLIDDDKTLSEGAAIMLHLLNKHKSPLFPEDDRQQAIEDIMFANATMHPAYGRLFFLAQHIDDEKVKQEALNAAAHSINQLWQVVENKLAKQSFLGGATPSAADIMLAVYSRWGAYFPVEINIAKNTKEMLRAVLAMPNFIKTDAAEQAMSVK</sequence>
<dbReference type="InterPro" id="IPR004045">
    <property type="entry name" value="Glutathione_S-Trfase_N"/>
</dbReference>
<dbReference type="SUPFAM" id="SSF47616">
    <property type="entry name" value="GST C-terminal domain-like"/>
    <property type="match status" value="1"/>
</dbReference>
<dbReference type="InterPro" id="IPR036249">
    <property type="entry name" value="Thioredoxin-like_sf"/>
</dbReference>
<dbReference type="InterPro" id="IPR036282">
    <property type="entry name" value="Glutathione-S-Trfase_C_sf"/>
</dbReference>
<dbReference type="InterPro" id="IPR010987">
    <property type="entry name" value="Glutathione-S-Trfase_C-like"/>
</dbReference>
<dbReference type="SFLD" id="SFLDG00358">
    <property type="entry name" value="Main_(cytGST)"/>
    <property type="match status" value="1"/>
</dbReference>
<dbReference type="CDD" id="cd03057">
    <property type="entry name" value="GST_N_Beta"/>
    <property type="match status" value="1"/>
</dbReference>
<name>A0A2A4MK77_9GAMM</name>
<dbReference type="PANTHER" id="PTHR44051:SF8">
    <property type="entry name" value="GLUTATHIONE S-TRANSFERASE GSTA"/>
    <property type="match status" value="1"/>
</dbReference>
<evidence type="ECO:0000313" key="3">
    <source>
        <dbReference type="EMBL" id="PCH60154.1"/>
    </source>
</evidence>
<dbReference type="InterPro" id="IPR040079">
    <property type="entry name" value="Glutathione_S-Trfase"/>
</dbReference>
<keyword evidence="3" id="KW-0808">Transferase</keyword>
<dbReference type="SFLD" id="SFLDS00019">
    <property type="entry name" value="Glutathione_Transferase_(cytos"/>
    <property type="match status" value="1"/>
</dbReference>
<dbReference type="SUPFAM" id="SSF52833">
    <property type="entry name" value="Thioredoxin-like"/>
    <property type="match status" value="1"/>
</dbReference>
<dbReference type="Gene3D" id="1.20.1050.10">
    <property type="match status" value="1"/>
</dbReference>
<protein>
    <submittedName>
        <fullName evidence="3">Glutathione S-transferase</fullName>
    </submittedName>
</protein>
<dbReference type="Gene3D" id="3.40.30.10">
    <property type="entry name" value="Glutaredoxin"/>
    <property type="match status" value="1"/>
</dbReference>
<dbReference type="GO" id="GO:0016740">
    <property type="term" value="F:transferase activity"/>
    <property type="evidence" value="ECO:0007669"/>
    <property type="project" value="UniProtKB-KW"/>
</dbReference>
<dbReference type="PROSITE" id="PS50404">
    <property type="entry name" value="GST_NTER"/>
    <property type="match status" value="1"/>
</dbReference>
<reference evidence="4" key="1">
    <citation type="submission" date="2017-08" db="EMBL/GenBank/DDBJ databases">
        <title>A dynamic microbial community with high functional redundancy inhabits the cold, oxic subseafloor aquifer.</title>
        <authorList>
            <person name="Tully B.J."/>
            <person name="Wheat C.G."/>
            <person name="Glazer B.T."/>
            <person name="Huber J.A."/>
        </authorList>
    </citation>
    <scope>NUCLEOTIDE SEQUENCE [LARGE SCALE GENOMIC DNA]</scope>
</reference>
<dbReference type="AlphaFoldDB" id="A0A2A4MK77"/>
<proteinExistence type="predicted"/>
<comment type="caution">
    <text evidence="3">The sequence shown here is derived from an EMBL/GenBank/DDBJ whole genome shotgun (WGS) entry which is preliminary data.</text>
</comment>
<dbReference type="PROSITE" id="PS50405">
    <property type="entry name" value="GST_CTER"/>
    <property type="match status" value="1"/>
</dbReference>
<organism evidence="3 4">
    <name type="scientific">SAR86 cluster bacterium</name>
    <dbReference type="NCBI Taxonomy" id="2030880"/>
    <lineage>
        <taxon>Bacteria</taxon>
        <taxon>Pseudomonadati</taxon>
        <taxon>Pseudomonadota</taxon>
        <taxon>Gammaproteobacteria</taxon>
        <taxon>SAR86 cluster</taxon>
    </lineage>
</organism>
<gene>
    <name evidence="3" type="ORF">COC19_06265</name>
</gene>
<evidence type="ECO:0000259" key="2">
    <source>
        <dbReference type="PROSITE" id="PS50405"/>
    </source>
</evidence>
<evidence type="ECO:0000259" key="1">
    <source>
        <dbReference type="PROSITE" id="PS50404"/>
    </source>
</evidence>
<dbReference type="Pfam" id="PF13417">
    <property type="entry name" value="GST_N_3"/>
    <property type="match status" value="1"/>
</dbReference>
<dbReference type="Proteomes" id="UP000218172">
    <property type="component" value="Unassembled WGS sequence"/>
</dbReference>
<evidence type="ECO:0000313" key="4">
    <source>
        <dbReference type="Proteomes" id="UP000218172"/>
    </source>
</evidence>
<dbReference type="EMBL" id="NVQR01000098">
    <property type="protein sequence ID" value="PCH60154.1"/>
    <property type="molecule type" value="Genomic_DNA"/>
</dbReference>
<feature type="domain" description="GST N-terminal" evidence="1">
    <location>
        <begin position="1"/>
        <end position="74"/>
    </location>
</feature>
<feature type="domain" description="GST C-terminal" evidence="2">
    <location>
        <begin position="76"/>
        <end position="200"/>
    </location>
</feature>
<dbReference type="PANTHER" id="PTHR44051">
    <property type="entry name" value="GLUTATHIONE S-TRANSFERASE-RELATED"/>
    <property type="match status" value="1"/>
</dbReference>